<keyword evidence="3" id="KW-1185">Reference proteome</keyword>
<evidence type="ECO:0000313" key="3">
    <source>
        <dbReference type="Proteomes" id="UP001151760"/>
    </source>
</evidence>
<protein>
    <submittedName>
        <fullName evidence="2">Uncharacterized protein</fullName>
    </submittedName>
</protein>
<evidence type="ECO:0000313" key="2">
    <source>
        <dbReference type="EMBL" id="GJT94793.1"/>
    </source>
</evidence>
<dbReference type="Proteomes" id="UP001151760">
    <property type="component" value="Unassembled WGS sequence"/>
</dbReference>
<comment type="caution">
    <text evidence="2">The sequence shown here is derived from an EMBL/GenBank/DDBJ whole genome shotgun (WGS) entry which is preliminary data.</text>
</comment>
<reference evidence="2" key="2">
    <citation type="submission" date="2022-01" db="EMBL/GenBank/DDBJ databases">
        <authorList>
            <person name="Yamashiro T."/>
            <person name="Shiraishi A."/>
            <person name="Satake H."/>
            <person name="Nakayama K."/>
        </authorList>
    </citation>
    <scope>NUCLEOTIDE SEQUENCE</scope>
</reference>
<proteinExistence type="predicted"/>
<feature type="region of interest" description="Disordered" evidence="1">
    <location>
        <begin position="1"/>
        <end position="99"/>
    </location>
</feature>
<feature type="compositionally biased region" description="Basic and acidic residues" evidence="1">
    <location>
        <begin position="1"/>
        <end position="18"/>
    </location>
</feature>
<reference evidence="2" key="1">
    <citation type="journal article" date="2022" name="Int. J. Mol. Sci.">
        <title>Draft Genome of Tanacetum Coccineum: Genomic Comparison of Closely Related Tanacetum-Family Plants.</title>
        <authorList>
            <person name="Yamashiro T."/>
            <person name="Shiraishi A."/>
            <person name="Nakayama K."/>
            <person name="Satake H."/>
        </authorList>
    </citation>
    <scope>NUCLEOTIDE SEQUENCE</scope>
</reference>
<feature type="compositionally biased region" description="Low complexity" evidence="1">
    <location>
        <begin position="19"/>
        <end position="31"/>
    </location>
</feature>
<evidence type="ECO:0000256" key="1">
    <source>
        <dbReference type="SAM" id="MobiDB-lite"/>
    </source>
</evidence>
<dbReference type="EMBL" id="BQNB010020329">
    <property type="protein sequence ID" value="GJT94793.1"/>
    <property type="molecule type" value="Genomic_DNA"/>
</dbReference>
<name>A0ABQ5I5W9_9ASTR</name>
<accession>A0ABQ5I5W9</accession>
<organism evidence="2 3">
    <name type="scientific">Tanacetum coccineum</name>
    <dbReference type="NCBI Taxonomy" id="301880"/>
    <lineage>
        <taxon>Eukaryota</taxon>
        <taxon>Viridiplantae</taxon>
        <taxon>Streptophyta</taxon>
        <taxon>Embryophyta</taxon>
        <taxon>Tracheophyta</taxon>
        <taxon>Spermatophyta</taxon>
        <taxon>Magnoliopsida</taxon>
        <taxon>eudicotyledons</taxon>
        <taxon>Gunneridae</taxon>
        <taxon>Pentapetalae</taxon>
        <taxon>asterids</taxon>
        <taxon>campanulids</taxon>
        <taxon>Asterales</taxon>
        <taxon>Asteraceae</taxon>
        <taxon>Asteroideae</taxon>
        <taxon>Anthemideae</taxon>
        <taxon>Anthemidinae</taxon>
        <taxon>Tanacetum</taxon>
    </lineage>
</organism>
<sequence length="177" mass="20008">MKNSKDEEPTKGLKDKESQSGSSKGTKSQPKSSRKSVQSEESEFMVANSDMLQDQEGNLGNDDDEPMKETVSKRGWFTKPTKPQEPTDPDWNVGKTPQQGQTQSWFMTLAYSADKPTLLGPAFRLLKGTRSNYAELEYDFEEWYKALSEKLDWENLEGGDYPFNLTKPLPLAMSGNH</sequence>
<gene>
    <name evidence="2" type="ORF">Tco_1090311</name>
</gene>